<name>A0A645JLX9_9ZZZZ</name>
<sequence>MMVGRAMIPNRIDPASQEYPISRWLGNVSLRRGTRTVSPKNPYMTEGIPANTSDMLFKTDLNLDGATSDMNIAAATPMGTANSIAPAVTSRVAVIIGTVP</sequence>
<comment type="caution">
    <text evidence="1">The sequence shown here is derived from an EMBL/GenBank/DDBJ whole genome shotgun (WGS) entry which is preliminary data.</text>
</comment>
<accession>A0A645JLX9</accession>
<evidence type="ECO:0000313" key="1">
    <source>
        <dbReference type="EMBL" id="MPN63719.1"/>
    </source>
</evidence>
<proteinExistence type="predicted"/>
<dbReference type="EMBL" id="VSSQ01143554">
    <property type="protein sequence ID" value="MPN63719.1"/>
    <property type="molecule type" value="Genomic_DNA"/>
</dbReference>
<protein>
    <submittedName>
        <fullName evidence="1">Uncharacterized protein</fullName>
    </submittedName>
</protein>
<dbReference type="AlphaFoldDB" id="A0A645JLX9"/>
<organism evidence="1">
    <name type="scientific">bioreactor metagenome</name>
    <dbReference type="NCBI Taxonomy" id="1076179"/>
    <lineage>
        <taxon>unclassified sequences</taxon>
        <taxon>metagenomes</taxon>
        <taxon>ecological metagenomes</taxon>
    </lineage>
</organism>
<reference evidence="1" key="1">
    <citation type="submission" date="2019-08" db="EMBL/GenBank/DDBJ databases">
        <authorList>
            <person name="Kucharzyk K."/>
            <person name="Murdoch R.W."/>
            <person name="Higgins S."/>
            <person name="Loffler F."/>
        </authorList>
    </citation>
    <scope>NUCLEOTIDE SEQUENCE</scope>
</reference>
<gene>
    <name evidence="1" type="ORF">SDC9_211485</name>
</gene>